<feature type="domain" description="RING-type" evidence="7">
    <location>
        <begin position="273"/>
        <end position="334"/>
    </location>
</feature>
<sequence length="386" mass="43390">MAHSKRNTSLPHFTSYERSLLRSNWGTQSTRLSRESFLPFGSCQLCLQPARAPVVACATNGDLFCRECAINDLLAQRKEIQRLEKEREESVRRSAEDEARMMQEARERELKEFELVSMGLEGSKSENNKKRKAPTMEKESEKGNGKEELTTEARIDAATEAFRQKEIEVNGKRRKVFELSEAEIARYANSELERLKRKIEMEKAEAKSALPSFWIPSETPGTENEAASRKNLKLSPICPASTKETRHEYSLKTLVDVHFTEEKTDSGTISRICPSCKKGLTNGLKAMLTKPCGHVICQPCVTKFMTPETTIDPHRTIPAEGESELGRMLCYVCETDITPAKSSKTKRKEEKNNKIRPGLVEIKSEGTGFAKGGSNMAKKQGVAFQC</sequence>
<dbReference type="PROSITE" id="PS00518">
    <property type="entry name" value="ZF_RING_1"/>
    <property type="match status" value="1"/>
</dbReference>
<dbReference type="EMBL" id="MIKG01000014">
    <property type="protein sequence ID" value="RAO71106.1"/>
    <property type="molecule type" value="Genomic_DNA"/>
</dbReference>
<dbReference type="Proteomes" id="UP000249363">
    <property type="component" value="Unassembled WGS sequence"/>
</dbReference>
<accession>A0A364L5N2</accession>
<evidence type="ECO:0000256" key="2">
    <source>
        <dbReference type="ARBA" id="ARBA00022771"/>
    </source>
</evidence>
<dbReference type="RefSeq" id="XP_040735622.1">
    <property type="nucleotide sequence ID" value="XM_040879779.1"/>
</dbReference>
<reference evidence="8 9" key="1">
    <citation type="journal article" date="2017" name="Biotechnol. Biofuels">
        <title>Differential beta-glucosidase expression as a function of carbon source availability in Talaromyces amestolkiae: a genomic and proteomic approach.</title>
        <authorList>
            <person name="de Eugenio L.I."/>
            <person name="Mendez-Liter J.A."/>
            <person name="Nieto-Dominguez M."/>
            <person name="Alonso L."/>
            <person name="Gil-Munoz J."/>
            <person name="Barriuso J."/>
            <person name="Prieto A."/>
            <person name="Martinez M.J."/>
        </authorList>
    </citation>
    <scope>NUCLEOTIDE SEQUENCE [LARGE SCALE GENOMIC DNA]</scope>
    <source>
        <strain evidence="8 9">CIB</strain>
    </source>
</reference>
<dbReference type="InterPro" id="IPR001841">
    <property type="entry name" value="Znf_RING"/>
</dbReference>
<proteinExistence type="predicted"/>
<evidence type="ECO:0000256" key="6">
    <source>
        <dbReference type="SAM" id="MobiDB-lite"/>
    </source>
</evidence>
<dbReference type="InterPro" id="IPR017907">
    <property type="entry name" value="Znf_RING_CS"/>
</dbReference>
<dbReference type="Pfam" id="PF13445">
    <property type="entry name" value="zf-RING_UBOX"/>
    <property type="match status" value="1"/>
</dbReference>
<dbReference type="AlphaFoldDB" id="A0A364L5N2"/>
<evidence type="ECO:0000256" key="5">
    <source>
        <dbReference type="SAM" id="Coils"/>
    </source>
</evidence>
<keyword evidence="2 4" id="KW-0863">Zinc-finger</keyword>
<dbReference type="GO" id="GO:0008270">
    <property type="term" value="F:zinc ion binding"/>
    <property type="evidence" value="ECO:0007669"/>
    <property type="project" value="UniProtKB-KW"/>
</dbReference>
<dbReference type="PROSITE" id="PS50089">
    <property type="entry name" value="ZF_RING_2"/>
    <property type="match status" value="1"/>
</dbReference>
<evidence type="ECO:0000256" key="3">
    <source>
        <dbReference type="ARBA" id="ARBA00022833"/>
    </source>
</evidence>
<dbReference type="InterPro" id="IPR027370">
    <property type="entry name" value="Znf-RING_euk"/>
</dbReference>
<dbReference type="GO" id="GO:0061630">
    <property type="term" value="F:ubiquitin protein ligase activity"/>
    <property type="evidence" value="ECO:0007669"/>
    <property type="project" value="InterPro"/>
</dbReference>
<protein>
    <recommendedName>
        <fullName evidence="7">RING-type domain-containing protein</fullName>
    </recommendedName>
</protein>
<name>A0A364L5N2_TALAM</name>
<evidence type="ECO:0000313" key="9">
    <source>
        <dbReference type="Proteomes" id="UP000249363"/>
    </source>
</evidence>
<evidence type="ECO:0000256" key="4">
    <source>
        <dbReference type="PROSITE-ProRule" id="PRU00175"/>
    </source>
</evidence>
<dbReference type="Gene3D" id="3.30.40.10">
    <property type="entry name" value="Zinc/RING finger domain, C3HC4 (zinc finger)"/>
    <property type="match status" value="1"/>
</dbReference>
<dbReference type="GeneID" id="63796334"/>
<dbReference type="STRING" id="1196081.A0A364L5N2"/>
<keyword evidence="9" id="KW-1185">Reference proteome</keyword>
<keyword evidence="1" id="KW-0479">Metal-binding</keyword>
<evidence type="ECO:0000259" key="7">
    <source>
        <dbReference type="PROSITE" id="PS50089"/>
    </source>
</evidence>
<feature type="compositionally biased region" description="Basic and acidic residues" evidence="6">
    <location>
        <begin position="123"/>
        <end position="149"/>
    </location>
</feature>
<keyword evidence="5" id="KW-0175">Coiled coil</keyword>
<gene>
    <name evidence="8" type="ORF">BHQ10_007118</name>
</gene>
<feature type="region of interest" description="Disordered" evidence="6">
    <location>
        <begin position="121"/>
        <end position="149"/>
    </location>
</feature>
<dbReference type="FunFam" id="3.30.40.10:FF:000673">
    <property type="entry name" value="RING finger domain protein, putative"/>
    <property type="match status" value="1"/>
</dbReference>
<dbReference type="GO" id="GO:0005634">
    <property type="term" value="C:nucleus"/>
    <property type="evidence" value="ECO:0007669"/>
    <property type="project" value="TreeGrafter"/>
</dbReference>
<dbReference type="PANTHER" id="PTHR13063:SF10">
    <property type="entry name" value="NITRIC OXIDE SYNTHASE-INTERACTING PROTEIN"/>
    <property type="match status" value="1"/>
</dbReference>
<dbReference type="InterPro" id="IPR013083">
    <property type="entry name" value="Znf_RING/FYVE/PHD"/>
</dbReference>
<comment type="caution">
    <text evidence="8">The sequence shown here is derived from an EMBL/GenBank/DDBJ whole genome shotgun (WGS) entry which is preliminary data.</text>
</comment>
<feature type="coiled-coil region" evidence="5">
    <location>
        <begin position="66"/>
        <end position="112"/>
    </location>
</feature>
<organism evidence="8 9">
    <name type="scientific">Talaromyces amestolkiae</name>
    <dbReference type="NCBI Taxonomy" id="1196081"/>
    <lineage>
        <taxon>Eukaryota</taxon>
        <taxon>Fungi</taxon>
        <taxon>Dikarya</taxon>
        <taxon>Ascomycota</taxon>
        <taxon>Pezizomycotina</taxon>
        <taxon>Eurotiomycetes</taxon>
        <taxon>Eurotiomycetidae</taxon>
        <taxon>Eurotiales</taxon>
        <taxon>Trichocomaceae</taxon>
        <taxon>Talaromyces</taxon>
        <taxon>Talaromyces sect. Talaromyces</taxon>
    </lineage>
</organism>
<evidence type="ECO:0000313" key="8">
    <source>
        <dbReference type="EMBL" id="RAO71106.1"/>
    </source>
</evidence>
<dbReference type="PANTHER" id="PTHR13063">
    <property type="entry name" value="ENOS INTERACTING PROTEIN"/>
    <property type="match status" value="1"/>
</dbReference>
<dbReference type="OrthoDB" id="116827at2759"/>
<dbReference type="SUPFAM" id="SSF57850">
    <property type="entry name" value="RING/U-box"/>
    <property type="match status" value="1"/>
</dbReference>
<keyword evidence="3" id="KW-0862">Zinc</keyword>
<evidence type="ECO:0000256" key="1">
    <source>
        <dbReference type="ARBA" id="ARBA00022723"/>
    </source>
</evidence>
<dbReference type="InterPro" id="IPR016818">
    <property type="entry name" value="NOSIP"/>
</dbReference>